<dbReference type="Gene3D" id="3.90.79.10">
    <property type="entry name" value="Nucleoside Triphosphate Pyrophosphohydrolase"/>
    <property type="match status" value="1"/>
</dbReference>
<protein>
    <submittedName>
        <fullName evidence="3">NUDIX hydrolase</fullName>
    </submittedName>
</protein>
<dbReference type="AlphaFoldDB" id="A0A7C9TMQ3"/>
<dbReference type="PANTHER" id="PTHR11839">
    <property type="entry name" value="UDP/ADP-SUGAR PYROPHOSPHATASE"/>
    <property type="match status" value="1"/>
</dbReference>
<reference evidence="3 4" key="1">
    <citation type="journal article" date="2014" name="Int. J. Syst. Evol. Microbiol.">
        <title>Description of Galbitalea soli gen. nov., sp. nov., and Frondihabitans sucicola sp. nov.</title>
        <authorList>
            <person name="Kim S.J."/>
            <person name="Lim J.M."/>
            <person name="Ahn J.H."/>
            <person name="Weon H.Y."/>
            <person name="Hamada M."/>
            <person name="Suzuki K."/>
            <person name="Ahn T.Y."/>
            <person name="Kwon S.W."/>
        </authorList>
    </citation>
    <scope>NUCLEOTIDE SEQUENCE [LARGE SCALE GENOMIC DNA]</scope>
    <source>
        <strain evidence="3 4">NBRC 108727</strain>
    </source>
</reference>
<dbReference type="PANTHER" id="PTHR11839:SF31">
    <property type="entry name" value="ADP-RIBOSE PYROPHOSPHATASE"/>
    <property type="match status" value="1"/>
</dbReference>
<dbReference type="GO" id="GO:0019693">
    <property type="term" value="P:ribose phosphate metabolic process"/>
    <property type="evidence" value="ECO:0007669"/>
    <property type="project" value="TreeGrafter"/>
</dbReference>
<dbReference type="GO" id="GO:0005829">
    <property type="term" value="C:cytosol"/>
    <property type="evidence" value="ECO:0007669"/>
    <property type="project" value="TreeGrafter"/>
</dbReference>
<dbReference type="InterPro" id="IPR000086">
    <property type="entry name" value="NUDIX_hydrolase_dom"/>
</dbReference>
<keyword evidence="4" id="KW-1185">Reference proteome</keyword>
<dbReference type="Proteomes" id="UP000479756">
    <property type="component" value="Unassembled WGS sequence"/>
</dbReference>
<dbReference type="CDD" id="cd24158">
    <property type="entry name" value="NUDIX_ADPRase_Rv1700"/>
    <property type="match status" value="1"/>
</dbReference>
<dbReference type="GO" id="GO:0006753">
    <property type="term" value="P:nucleoside phosphate metabolic process"/>
    <property type="evidence" value="ECO:0007669"/>
    <property type="project" value="TreeGrafter"/>
</dbReference>
<name>A0A7C9TMQ3_9MICO</name>
<accession>A0A7C9TMQ3</accession>
<evidence type="ECO:0000259" key="2">
    <source>
        <dbReference type="PROSITE" id="PS51462"/>
    </source>
</evidence>
<dbReference type="EMBL" id="JAAGWZ010000001">
    <property type="protein sequence ID" value="NEM89917.1"/>
    <property type="molecule type" value="Genomic_DNA"/>
</dbReference>
<dbReference type="GO" id="GO:0016787">
    <property type="term" value="F:hydrolase activity"/>
    <property type="evidence" value="ECO:0007669"/>
    <property type="project" value="UniProtKB-KW"/>
</dbReference>
<organism evidence="3 4">
    <name type="scientific">Galbitalea soli</name>
    <dbReference type="NCBI Taxonomy" id="1268042"/>
    <lineage>
        <taxon>Bacteria</taxon>
        <taxon>Bacillati</taxon>
        <taxon>Actinomycetota</taxon>
        <taxon>Actinomycetes</taxon>
        <taxon>Micrococcales</taxon>
        <taxon>Microbacteriaceae</taxon>
        <taxon>Galbitalea</taxon>
    </lineage>
</organism>
<dbReference type="PROSITE" id="PS51462">
    <property type="entry name" value="NUDIX"/>
    <property type="match status" value="1"/>
</dbReference>
<keyword evidence="1 3" id="KW-0378">Hydrolase</keyword>
<evidence type="ECO:0000313" key="3">
    <source>
        <dbReference type="EMBL" id="NEM89917.1"/>
    </source>
</evidence>
<sequence>MPDGEARGPIRDERTPPRIVSSELAFAGRVWDIRRDVFEYNGEQIARDYVDHSGAVAVLAMDDEGRVLVIQQYRHPIQSRDWELPAGLRDIAHEDPLVAAQRELAEEVDLVASDWTELIDFYTSPGGSNELIKVYLARGLSATEQVYERSEEEADIEVRWVPLDEIVDGVIEGRLQNSILAIAALTAHARR</sequence>
<feature type="domain" description="Nudix hydrolase" evidence="2">
    <location>
        <begin position="50"/>
        <end position="183"/>
    </location>
</feature>
<gene>
    <name evidence="3" type="ORF">G3T37_00940</name>
</gene>
<dbReference type="Pfam" id="PF00293">
    <property type="entry name" value="NUDIX"/>
    <property type="match status" value="1"/>
</dbReference>
<proteinExistence type="predicted"/>
<comment type="caution">
    <text evidence="3">The sequence shown here is derived from an EMBL/GenBank/DDBJ whole genome shotgun (WGS) entry which is preliminary data.</text>
</comment>
<dbReference type="RefSeq" id="WP_163471605.1">
    <property type="nucleotide sequence ID" value="NZ_JAAGWZ010000001.1"/>
</dbReference>
<dbReference type="InterPro" id="IPR015797">
    <property type="entry name" value="NUDIX_hydrolase-like_dom_sf"/>
</dbReference>
<evidence type="ECO:0000313" key="4">
    <source>
        <dbReference type="Proteomes" id="UP000479756"/>
    </source>
</evidence>
<evidence type="ECO:0000256" key="1">
    <source>
        <dbReference type="ARBA" id="ARBA00022801"/>
    </source>
</evidence>
<dbReference type="SUPFAM" id="SSF55811">
    <property type="entry name" value="Nudix"/>
    <property type="match status" value="1"/>
</dbReference>